<evidence type="ECO:0000256" key="4">
    <source>
        <dbReference type="ARBA" id="ARBA00022960"/>
    </source>
</evidence>
<keyword evidence="6 7" id="KW-0961">Cell wall biogenesis/degradation</keyword>
<feature type="signal peptide" evidence="8">
    <location>
        <begin position="1"/>
        <end position="30"/>
    </location>
</feature>
<keyword evidence="8" id="KW-0732">Signal</keyword>
<proteinExistence type="inferred from homology"/>
<accession>A0A251WVU1</accession>
<evidence type="ECO:0000256" key="5">
    <source>
        <dbReference type="ARBA" id="ARBA00022984"/>
    </source>
</evidence>
<dbReference type="Pfam" id="PF20142">
    <property type="entry name" value="Scaffold"/>
    <property type="match status" value="1"/>
</dbReference>
<dbReference type="Proteomes" id="UP000194664">
    <property type="component" value="Unassembled WGS sequence"/>
</dbReference>
<dbReference type="GO" id="GO:0071555">
    <property type="term" value="P:cell wall organization"/>
    <property type="evidence" value="ECO:0007669"/>
    <property type="project" value="UniProtKB-UniRule"/>
</dbReference>
<keyword evidence="5 7" id="KW-0573">Peptidoglycan synthesis</keyword>
<dbReference type="SUPFAM" id="SSF141523">
    <property type="entry name" value="L,D-transpeptidase catalytic domain-like"/>
    <property type="match status" value="1"/>
</dbReference>
<feature type="domain" description="L,D-TPase catalytic" evidence="9">
    <location>
        <begin position="296"/>
        <end position="471"/>
    </location>
</feature>
<dbReference type="InterPro" id="IPR045380">
    <property type="entry name" value="LD_TPept_scaffold_dom"/>
</dbReference>
<dbReference type="SUPFAM" id="SSF47090">
    <property type="entry name" value="PGBD-like"/>
    <property type="match status" value="1"/>
</dbReference>
<dbReference type="InterPro" id="IPR038063">
    <property type="entry name" value="Transpep_catalytic_dom"/>
</dbReference>
<dbReference type="InterPro" id="IPR002477">
    <property type="entry name" value="Peptidoglycan-bd-like"/>
</dbReference>
<dbReference type="Pfam" id="PF01471">
    <property type="entry name" value="PG_binding_1"/>
    <property type="match status" value="1"/>
</dbReference>
<dbReference type="InterPro" id="IPR005490">
    <property type="entry name" value="LD_TPept_cat_dom"/>
</dbReference>
<dbReference type="InterPro" id="IPR036365">
    <property type="entry name" value="PGBD-like_sf"/>
</dbReference>
<evidence type="ECO:0000259" key="9">
    <source>
        <dbReference type="PROSITE" id="PS52029"/>
    </source>
</evidence>
<dbReference type="PANTHER" id="PTHR41533">
    <property type="entry name" value="L,D-TRANSPEPTIDASE HI_1667-RELATED"/>
    <property type="match status" value="1"/>
</dbReference>
<dbReference type="GO" id="GO:0004180">
    <property type="term" value="F:carboxypeptidase activity"/>
    <property type="evidence" value="ECO:0007669"/>
    <property type="project" value="UniProtKB-ARBA"/>
</dbReference>
<evidence type="ECO:0000256" key="1">
    <source>
        <dbReference type="ARBA" id="ARBA00004752"/>
    </source>
</evidence>
<feature type="active site" description="Proton donor/acceptor" evidence="7">
    <location>
        <position position="427"/>
    </location>
</feature>
<gene>
    <name evidence="10" type="ORF">BVC71_14515</name>
</gene>
<dbReference type="UniPathway" id="UPA00219"/>
<dbReference type="Pfam" id="PF03734">
    <property type="entry name" value="YkuD"/>
    <property type="match status" value="1"/>
</dbReference>
<dbReference type="PROSITE" id="PS52029">
    <property type="entry name" value="LD_TPASE"/>
    <property type="match status" value="1"/>
</dbReference>
<dbReference type="PANTHER" id="PTHR41533:SF2">
    <property type="entry name" value="BLR7131 PROTEIN"/>
    <property type="match status" value="1"/>
</dbReference>
<keyword evidence="11" id="KW-1185">Reference proteome</keyword>
<dbReference type="Gene3D" id="2.40.440.10">
    <property type="entry name" value="L,D-transpeptidase catalytic domain-like"/>
    <property type="match status" value="1"/>
</dbReference>
<dbReference type="InterPro" id="IPR052905">
    <property type="entry name" value="LD-transpeptidase_YkuD-like"/>
</dbReference>
<comment type="similarity">
    <text evidence="2">Belongs to the YkuD family.</text>
</comment>
<dbReference type="AlphaFoldDB" id="A0A251WVU1"/>
<dbReference type="GO" id="GO:0016740">
    <property type="term" value="F:transferase activity"/>
    <property type="evidence" value="ECO:0007669"/>
    <property type="project" value="UniProtKB-KW"/>
</dbReference>
<reference evidence="10 11" key="1">
    <citation type="submission" date="2016-12" db="EMBL/GenBank/DDBJ databases">
        <title>The draft genome sequence of HSLHS2.</title>
        <authorList>
            <person name="Hu D."/>
            <person name="Wang L."/>
            <person name="Shao Z."/>
        </authorList>
    </citation>
    <scope>NUCLEOTIDE SEQUENCE [LARGE SCALE GENOMIC DNA]</scope>
    <source>
        <strain evidence="10">MCCC 1A06712</strain>
    </source>
</reference>
<dbReference type="CDD" id="cd16913">
    <property type="entry name" value="YkuD_like"/>
    <property type="match status" value="1"/>
</dbReference>
<keyword evidence="4 7" id="KW-0133">Cell shape</keyword>
<evidence type="ECO:0000256" key="8">
    <source>
        <dbReference type="SAM" id="SignalP"/>
    </source>
</evidence>
<feature type="chain" id="PRO_5011993110" evidence="8">
    <location>
        <begin position="31"/>
        <end position="535"/>
    </location>
</feature>
<comment type="pathway">
    <text evidence="1 7">Cell wall biogenesis; peptidoglycan biosynthesis.</text>
</comment>
<feature type="active site" description="Nucleophile" evidence="7">
    <location>
        <position position="446"/>
    </location>
</feature>
<dbReference type="GO" id="GO:0009252">
    <property type="term" value="P:peptidoglycan biosynthetic process"/>
    <property type="evidence" value="ECO:0007669"/>
    <property type="project" value="UniProtKB-UniPathway"/>
</dbReference>
<evidence type="ECO:0000256" key="6">
    <source>
        <dbReference type="ARBA" id="ARBA00023316"/>
    </source>
</evidence>
<evidence type="ECO:0000256" key="3">
    <source>
        <dbReference type="ARBA" id="ARBA00022679"/>
    </source>
</evidence>
<name>A0A251WVU1_9RHOB</name>
<dbReference type="InterPro" id="IPR036366">
    <property type="entry name" value="PGBDSf"/>
</dbReference>
<keyword evidence="3" id="KW-0808">Transferase</keyword>
<evidence type="ECO:0000256" key="7">
    <source>
        <dbReference type="PROSITE-ProRule" id="PRU01373"/>
    </source>
</evidence>
<sequence>MTIVIHRSIFRLAAVSSICVAGMIATPTVAEVTAFKQAVAETAALDDDLAAFYRANEFQSIWTGSDELAQSRRNALLSALSTVEMHGLPADRYDVSGMMARLQAAQTAYDQGAMEVELSRALISYASDVGRGLLNPSAVIDEIKRGRPEFDGAAVLAEFSQSNPVEFLRGLAPQSAEYARLMRAKLQLEAQIAAGGWGDVVASSNTLRPGDTGNAIVQLRNRLIRMGYLPRTMTAEYDGAMQAAVLQFQQKHGLNADGVAGPSTIEQVNVSARDRLESVIVAMERERWLGVDRGERHVWVNQADFTAQIIDNDIVTFETRSVIGALSSDRQSPEFSDVMEFMVINPSWYVPRSIIVNEYLPQLQANAGAVGHLQVIASNGQVVSRNQDFSQYTSSSFPYSMKQPPGPRNALGSVKFMFPNRYNIYLHDTPAQNLFSREVRAFSHGCIRLDDPHDFAYALLAVQTDDPVGYFQSRLRSGQETRVDLQTPVPVHLDYRTAYSNADGSMEYRRDVYGRDARIWSALQREGVEIASVSG</sequence>
<evidence type="ECO:0000313" key="10">
    <source>
        <dbReference type="EMBL" id="OUD08238.1"/>
    </source>
</evidence>
<dbReference type="Gene3D" id="1.10.101.10">
    <property type="entry name" value="PGBD-like superfamily/PGBD"/>
    <property type="match status" value="1"/>
</dbReference>
<evidence type="ECO:0000313" key="11">
    <source>
        <dbReference type="Proteomes" id="UP000194664"/>
    </source>
</evidence>
<comment type="caution">
    <text evidence="10">The sequence shown here is derived from an EMBL/GenBank/DDBJ whole genome shotgun (WGS) entry which is preliminary data.</text>
</comment>
<dbReference type="EMBL" id="MSPP01000007">
    <property type="protein sequence ID" value="OUD08238.1"/>
    <property type="molecule type" value="Genomic_DNA"/>
</dbReference>
<organism evidence="10 11">
    <name type="scientific">Marivivens niveibacter</name>
    <dbReference type="NCBI Taxonomy" id="1930667"/>
    <lineage>
        <taxon>Bacteria</taxon>
        <taxon>Pseudomonadati</taxon>
        <taxon>Pseudomonadota</taxon>
        <taxon>Alphaproteobacteria</taxon>
        <taxon>Rhodobacterales</taxon>
        <taxon>Paracoccaceae</taxon>
        <taxon>Marivivens group</taxon>
        <taxon>Marivivens</taxon>
    </lineage>
</organism>
<dbReference type="GO" id="GO:0008360">
    <property type="term" value="P:regulation of cell shape"/>
    <property type="evidence" value="ECO:0007669"/>
    <property type="project" value="UniProtKB-UniRule"/>
</dbReference>
<protein>
    <submittedName>
        <fullName evidence="10">Murein L,D-transpeptidase</fullName>
    </submittedName>
</protein>
<evidence type="ECO:0000256" key="2">
    <source>
        <dbReference type="ARBA" id="ARBA00005992"/>
    </source>
</evidence>